<organism evidence="1 2">
    <name type="scientific">Podarcis muralis</name>
    <name type="common">Wall lizard</name>
    <name type="synonym">Lacerta muralis</name>
    <dbReference type="NCBI Taxonomy" id="64176"/>
    <lineage>
        <taxon>Eukaryota</taxon>
        <taxon>Metazoa</taxon>
        <taxon>Chordata</taxon>
        <taxon>Craniata</taxon>
        <taxon>Vertebrata</taxon>
        <taxon>Euteleostomi</taxon>
        <taxon>Lepidosauria</taxon>
        <taxon>Squamata</taxon>
        <taxon>Bifurcata</taxon>
        <taxon>Unidentata</taxon>
        <taxon>Episquamata</taxon>
        <taxon>Laterata</taxon>
        <taxon>Lacertibaenia</taxon>
        <taxon>Lacertidae</taxon>
        <taxon>Podarcis</taxon>
    </lineage>
</organism>
<evidence type="ECO:0000313" key="2">
    <source>
        <dbReference type="Proteomes" id="UP000472272"/>
    </source>
</evidence>
<dbReference type="AlphaFoldDB" id="A0A670KF34"/>
<dbReference type="Gene3D" id="2.40.50.40">
    <property type="match status" value="1"/>
</dbReference>
<evidence type="ECO:0000313" key="1">
    <source>
        <dbReference type="Ensembl" id="ENSPMRP00000036018.1"/>
    </source>
</evidence>
<accession>A0A670KF34</accession>
<dbReference type="InterPro" id="IPR036048">
    <property type="entry name" value="Interleukin_8-like_sf"/>
</dbReference>
<protein>
    <recommendedName>
        <fullName evidence="3">Chemokine interleukin-8-like domain-containing protein</fullName>
    </recommendedName>
</protein>
<reference evidence="1" key="2">
    <citation type="submission" date="2025-08" db="UniProtKB">
        <authorList>
            <consortium name="Ensembl"/>
        </authorList>
    </citation>
    <scope>IDENTIFICATION</scope>
</reference>
<dbReference type="GO" id="GO:0006955">
    <property type="term" value="P:immune response"/>
    <property type="evidence" value="ECO:0007669"/>
    <property type="project" value="InterPro"/>
</dbReference>
<dbReference type="GO" id="GO:0005576">
    <property type="term" value="C:extracellular region"/>
    <property type="evidence" value="ECO:0007669"/>
    <property type="project" value="InterPro"/>
</dbReference>
<dbReference type="GO" id="GO:0008009">
    <property type="term" value="F:chemokine activity"/>
    <property type="evidence" value="ECO:0007669"/>
    <property type="project" value="InterPro"/>
</dbReference>
<dbReference type="Proteomes" id="UP000472272">
    <property type="component" value="Chromosome 9"/>
</dbReference>
<keyword evidence="2" id="KW-1185">Reference proteome</keyword>
<reference evidence="1" key="3">
    <citation type="submission" date="2025-09" db="UniProtKB">
        <authorList>
            <consortium name="Ensembl"/>
        </authorList>
    </citation>
    <scope>IDENTIFICATION</scope>
</reference>
<dbReference type="Ensembl" id="ENSPMRT00000038169.1">
    <property type="protein sequence ID" value="ENSPMRP00000036018.1"/>
    <property type="gene ID" value="ENSPMRG00000023269.1"/>
</dbReference>
<sequence length="103" mass="11485">MPLCLLRDSSNFQSLYLLPTAIFDPTIGCKCAKVRSRFIPPSQYESVSIFPPGSACNKMEGCHTSGIPHTPNLSRMLQLEAVPGQKSLKNVWENLEAWQPMFS</sequence>
<dbReference type="SUPFAM" id="SSF54117">
    <property type="entry name" value="Interleukin 8-like chemokines"/>
    <property type="match status" value="1"/>
</dbReference>
<proteinExistence type="predicted"/>
<evidence type="ECO:0008006" key="3">
    <source>
        <dbReference type="Google" id="ProtNLM"/>
    </source>
</evidence>
<reference evidence="1 2" key="1">
    <citation type="journal article" date="2019" name="Proc. Natl. Acad. Sci. U.S.A.">
        <title>Regulatory changes in pterin and carotenoid genes underlie balanced color polymorphisms in the wall lizard.</title>
        <authorList>
            <person name="Andrade P."/>
            <person name="Pinho C."/>
            <person name="Perez I de Lanuza G."/>
            <person name="Afonso S."/>
            <person name="Brejcha J."/>
            <person name="Rubin C.J."/>
            <person name="Wallerman O."/>
            <person name="Pereira P."/>
            <person name="Sabatino S.J."/>
            <person name="Bellati A."/>
            <person name="Pellitteri-Rosa D."/>
            <person name="Bosakova Z."/>
            <person name="Bunikis I."/>
            <person name="Carretero M.A."/>
            <person name="Feiner N."/>
            <person name="Marsik P."/>
            <person name="Pauperio F."/>
            <person name="Salvi D."/>
            <person name="Soler L."/>
            <person name="While G.M."/>
            <person name="Uller T."/>
            <person name="Font E."/>
            <person name="Andersson L."/>
            <person name="Carneiro M."/>
        </authorList>
    </citation>
    <scope>NUCLEOTIDE SEQUENCE</scope>
</reference>
<name>A0A670KF34_PODMU</name>